<keyword evidence="2" id="KW-1185">Reference proteome</keyword>
<gene>
    <name evidence="1" type="ORF">DCC39_06280</name>
</gene>
<organism evidence="1 2">
    <name type="scientific">Pueribacillus theae</name>
    <dbReference type="NCBI Taxonomy" id="2171751"/>
    <lineage>
        <taxon>Bacteria</taxon>
        <taxon>Bacillati</taxon>
        <taxon>Bacillota</taxon>
        <taxon>Bacilli</taxon>
        <taxon>Bacillales</taxon>
        <taxon>Bacillaceae</taxon>
        <taxon>Pueribacillus</taxon>
    </lineage>
</organism>
<sequence length="79" mass="9215">MFRGQKPDGFKFGKKQMQFFKKRSLLERRPQKTFNRMFKKSGGLQEVSQFDVITGRDAFSRTTLIGCESLRQLALPLLI</sequence>
<comment type="caution">
    <text evidence="1">The sequence shown here is derived from an EMBL/GenBank/DDBJ whole genome shotgun (WGS) entry which is preliminary data.</text>
</comment>
<dbReference type="AlphaFoldDB" id="A0A2U1K560"/>
<evidence type="ECO:0000313" key="1">
    <source>
        <dbReference type="EMBL" id="PWA12405.1"/>
    </source>
</evidence>
<accession>A0A2U1K560</accession>
<evidence type="ECO:0000313" key="2">
    <source>
        <dbReference type="Proteomes" id="UP000245998"/>
    </source>
</evidence>
<dbReference type="Proteomes" id="UP000245998">
    <property type="component" value="Unassembled WGS sequence"/>
</dbReference>
<protein>
    <submittedName>
        <fullName evidence="1">Uncharacterized protein</fullName>
    </submittedName>
</protein>
<name>A0A2U1K560_9BACI</name>
<dbReference type="EMBL" id="QCZG01000009">
    <property type="protein sequence ID" value="PWA12405.1"/>
    <property type="molecule type" value="Genomic_DNA"/>
</dbReference>
<proteinExistence type="predicted"/>
<reference evidence="1 2" key="1">
    <citation type="submission" date="2018-04" db="EMBL/GenBank/DDBJ databases">
        <title>Camelliibacillus theae gen. nov., sp. nov., isolated from Pu'er tea.</title>
        <authorList>
            <person name="Niu L."/>
        </authorList>
    </citation>
    <scope>NUCLEOTIDE SEQUENCE [LARGE SCALE GENOMIC DNA]</scope>
    <source>
        <strain evidence="1 2">T8</strain>
    </source>
</reference>